<feature type="region of interest" description="Disordered" evidence="1">
    <location>
        <begin position="90"/>
        <end position="142"/>
    </location>
</feature>
<feature type="region of interest" description="Disordered" evidence="1">
    <location>
        <begin position="33"/>
        <end position="61"/>
    </location>
</feature>
<dbReference type="AlphaFoldDB" id="A0A8H3YPF8"/>
<feature type="chain" id="PRO_5034301700" evidence="2">
    <location>
        <begin position="20"/>
        <end position="142"/>
    </location>
</feature>
<accession>A0A8H3YPF8</accession>
<protein>
    <submittedName>
        <fullName evidence="3">Uncharacterized protein</fullName>
    </submittedName>
</protein>
<name>A0A8H3YPF8_VENIN</name>
<evidence type="ECO:0000256" key="2">
    <source>
        <dbReference type="SAM" id="SignalP"/>
    </source>
</evidence>
<gene>
    <name evidence="3" type="ORF">EG328_008369</name>
</gene>
<evidence type="ECO:0000313" key="3">
    <source>
        <dbReference type="EMBL" id="KAE9967193.1"/>
    </source>
</evidence>
<comment type="caution">
    <text evidence="3">The sequence shown here is derived from an EMBL/GenBank/DDBJ whole genome shotgun (WGS) entry which is preliminary data.</text>
</comment>
<evidence type="ECO:0000313" key="4">
    <source>
        <dbReference type="Proteomes" id="UP000447873"/>
    </source>
</evidence>
<dbReference type="EMBL" id="WNWS01000470">
    <property type="protein sequence ID" value="KAE9967193.1"/>
    <property type="molecule type" value="Genomic_DNA"/>
</dbReference>
<keyword evidence="2" id="KW-0732">Signal</keyword>
<reference evidence="3 4" key="1">
    <citation type="submission" date="2018-12" db="EMBL/GenBank/DDBJ databases">
        <title>Venturia inaequalis Genome Resource.</title>
        <authorList>
            <person name="Lichtner F.J."/>
        </authorList>
    </citation>
    <scope>NUCLEOTIDE SEQUENCE [LARGE SCALE GENOMIC DNA]</scope>
    <source>
        <strain evidence="3 4">120213</strain>
    </source>
</reference>
<sequence length="142" mass="14494">MHTTLIFIVLAAFATTSMAAPAPFPVADLKPQSWYGSGYNPPPPPSSSWFPSAAAPPKPAGLTLTGTSGSTFFGSDGSFALSSANSPYGVSYTPGKPAPPAKGFGPWKLNVATGKDSEEAQAVEDGKTVEGESSALPEKMAE</sequence>
<dbReference type="Proteomes" id="UP000447873">
    <property type="component" value="Unassembled WGS sequence"/>
</dbReference>
<feature type="signal peptide" evidence="2">
    <location>
        <begin position="1"/>
        <end position="19"/>
    </location>
</feature>
<organism evidence="3 4">
    <name type="scientific">Venturia inaequalis</name>
    <name type="common">Apple scab fungus</name>
    <dbReference type="NCBI Taxonomy" id="5025"/>
    <lineage>
        <taxon>Eukaryota</taxon>
        <taxon>Fungi</taxon>
        <taxon>Dikarya</taxon>
        <taxon>Ascomycota</taxon>
        <taxon>Pezizomycotina</taxon>
        <taxon>Dothideomycetes</taxon>
        <taxon>Pleosporomycetidae</taxon>
        <taxon>Venturiales</taxon>
        <taxon>Venturiaceae</taxon>
        <taxon>Venturia</taxon>
    </lineage>
</organism>
<evidence type="ECO:0000256" key="1">
    <source>
        <dbReference type="SAM" id="MobiDB-lite"/>
    </source>
</evidence>
<proteinExistence type="predicted"/>